<proteinExistence type="predicted"/>
<dbReference type="Pfam" id="PF02517">
    <property type="entry name" value="Rce1-like"/>
    <property type="match status" value="1"/>
</dbReference>
<feature type="transmembrane region" description="Helical" evidence="2">
    <location>
        <begin position="101"/>
        <end position="123"/>
    </location>
</feature>
<dbReference type="AlphaFoldDB" id="A0A381Q8G0"/>
<dbReference type="GO" id="GO:0080120">
    <property type="term" value="P:CAAX-box protein maturation"/>
    <property type="evidence" value="ECO:0007669"/>
    <property type="project" value="UniProtKB-ARBA"/>
</dbReference>
<feature type="transmembrane region" description="Helical" evidence="2">
    <location>
        <begin position="184"/>
        <end position="209"/>
    </location>
</feature>
<keyword evidence="2" id="KW-1133">Transmembrane helix</keyword>
<feature type="transmembrane region" description="Helical" evidence="2">
    <location>
        <begin position="143"/>
        <end position="163"/>
    </location>
</feature>
<feature type="transmembrane region" description="Helical" evidence="2">
    <location>
        <begin position="251"/>
        <end position="272"/>
    </location>
</feature>
<reference evidence="4" key="1">
    <citation type="submission" date="2018-05" db="EMBL/GenBank/DDBJ databases">
        <authorList>
            <person name="Lanie J.A."/>
            <person name="Ng W.-L."/>
            <person name="Kazmierczak K.M."/>
            <person name="Andrzejewski T.M."/>
            <person name="Davidsen T.M."/>
            <person name="Wayne K.J."/>
            <person name="Tettelin H."/>
            <person name="Glass J.I."/>
            <person name="Rusch D."/>
            <person name="Podicherti R."/>
            <person name="Tsui H.-C.T."/>
            <person name="Winkler M.E."/>
        </authorList>
    </citation>
    <scope>NUCLEOTIDE SEQUENCE</scope>
</reference>
<feature type="domain" description="CAAX prenyl protease 2/Lysostaphin resistance protein A-like" evidence="3">
    <location>
        <begin position="229"/>
        <end position="317"/>
    </location>
</feature>
<name>A0A381Q8G0_9ZZZZ</name>
<protein>
    <recommendedName>
        <fullName evidence="3">CAAX prenyl protease 2/Lysostaphin resistance protein A-like domain-containing protein</fullName>
    </recommendedName>
</protein>
<keyword evidence="2" id="KW-0472">Membrane</keyword>
<dbReference type="InterPro" id="IPR003675">
    <property type="entry name" value="Rce1/LyrA-like_dom"/>
</dbReference>
<feature type="transmembrane region" description="Helical" evidence="2">
    <location>
        <begin position="221"/>
        <end position="239"/>
    </location>
</feature>
<organism evidence="4">
    <name type="scientific">marine metagenome</name>
    <dbReference type="NCBI Taxonomy" id="408172"/>
    <lineage>
        <taxon>unclassified sequences</taxon>
        <taxon>metagenomes</taxon>
        <taxon>ecological metagenomes</taxon>
    </lineage>
</organism>
<dbReference type="InterPro" id="IPR052710">
    <property type="entry name" value="CAAX_protease"/>
</dbReference>
<accession>A0A381Q8G0</accession>
<dbReference type="GO" id="GO:0004175">
    <property type="term" value="F:endopeptidase activity"/>
    <property type="evidence" value="ECO:0007669"/>
    <property type="project" value="UniProtKB-ARBA"/>
</dbReference>
<evidence type="ECO:0000259" key="3">
    <source>
        <dbReference type="Pfam" id="PF02517"/>
    </source>
</evidence>
<evidence type="ECO:0000256" key="1">
    <source>
        <dbReference type="SAM" id="MobiDB-lite"/>
    </source>
</evidence>
<keyword evidence="2" id="KW-0812">Transmembrane</keyword>
<feature type="transmembrane region" description="Helical" evidence="2">
    <location>
        <begin position="278"/>
        <end position="300"/>
    </location>
</feature>
<feature type="region of interest" description="Disordered" evidence="1">
    <location>
        <begin position="1"/>
        <end position="33"/>
    </location>
</feature>
<evidence type="ECO:0000256" key="2">
    <source>
        <dbReference type="SAM" id="Phobius"/>
    </source>
</evidence>
<dbReference type="EMBL" id="UINC01001240">
    <property type="protein sequence ID" value="SUZ75320.1"/>
    <property type="molecule type" value="Genomic_DNA"/>
</dbReference>
<evidence type="ECO:0000313" key="4">
    <source>
        <dbReference type="EMBL" id="SUZ75320.1"/>
    </source>
</evidence>
<dbReference type="PANTHER" id="PTHR36435:SF1">
    <property type="entry name" value="CAAX AMINO TERMINAL PROTEASE FAMILY PROTEIN"/>
    <property type="match status" value="1"/>
</dbReference>
<dbReference type="PANTHER" id="PTHR36435">
    <property type="entry name" value="SLR1288 PROTEIN"/>
    <property type="match status" value="1"/>
</dbReference>
<gene>
    <name evidence="4" type="ORF">METZ01_LOCUS28174</name>
</gene>
<sequence>MRRTGKTKVRSDKNIPWRSAEPGDDAPEYTLSESSHTSKDLSYCSRCGRVCEKGQSRCTECEYYAVNPPETPVITASVVEDRYSSNDSAGRSTPRLGGVPWGGWQIAAGIILVVTSLFLYLAAGIPSLLGSLYPEHEKALATWINVHVTAMAIVATVWGLGLRHSRYPFVVLGITRVQLPRKRTVFLTLGVLGVSLIATSVYSGIVDYLGLDKMSVPEVEYHYFEGPAVVLTFQALAFITPMGEELFFRGFIFRGLLTPLGPWGAIAASALVFSVFHLSIGIGVLIPIFITGCLFAWLYWRTGSLWATIGAHAGQNALALGERALGG</sequence>